<feature type="region of interest" description="Disordered" evidence="1">
    <location>
        <begin position="148"/>
        <end position="170"/>
    </location>
</feature>
<dbReference type="GeneID" id="25477649"/>
<accession>U6N3G4</accession>
<dbReference type="EMBL" id="HG725812">
    <property type="protein sequence ID" value="CDJ69844.1"/>
    <property type="molecule type" value="Genomic_DNA"/>
</dbReference>
<feature type="region of interest" description="Disordered" evidence="1">
    <location>
        <begin position="241"/>
        <end position="261"/>
    </location>
</feature>
<evidence type="ECO:0000256" key="1">
    <source>
        <dbReference type="SAM" id="MobiDB-lite"/>
    </source>
</evidence>
<protein>
    <submittedName>
        <fullName evidence="2">Uncharacterized protein</fullName>
    </submittedName>
</protein>
<feature type="region of interest" description="Disordered" evidence="1">
    <location>
        <begin position="343"/>
        <end position="381"/>
    </location>
</feature>
<reference evidence="2" key="2">
    <citation type="submission" date="2013-10" db="EMBL/GenBank/DDBJ databases">
        <authorList>
            <person name="Aslett M."/>
        </authorList>
    </citation>
    <scope>NUCLEOTIDE SEQUENCE [LARGE SCALE GENOMIC DNA]</scope>
    <source>
        <strain evidence="2">Houghton</strain>
    </source>
</reference>
<evidence type="ECO:0000313" key="2">
    <source>
        <dbReference type="EMBL" id="CDJ69844.1"/>
    </source>
</evidence>
<organism evidence="2 3">
    <name type="scientific">Eimeria necatrix</name>
    <dbReference type="NCBI Taxonomy" id="51315"/>
    <lineage>
        <taxon>Eukaryota</taxon>
        <taxon>Sar</taxon>
        <taxon>Alveolata</taxon>
        <taxon>Apicomplexa</taxon>
        <taxon>Conoidasida</taxon>
        <taxon>Coccidia</taxon>
        <taxon>Eucoccidiorida</taxon>
        <taxon>Eimeriorina</taxon>
        <taxon>Eimeriidae</taxon>
        <taxon>Eimeria</taxon>
    </lineage>
</organism>
<proteinExistence type="predicted"/>
<feature type="compositionally biased region" description="Polar residues" evidence="1">
    <location>
        <begin position="248"/>
        <end position="260"/>
    </location>
</feature>
<dbReference type="Proteomes" id="UP000030754">
    <property type="component" value="Unassembled WGS sequence"/>
</dbReference>
<keyword evidence="3" id="KW-1185">Reference proteome</keyword>
<dbReference type="VEuPathDB" id="ToxoDB:ENH_00075190"/>
<dbReference type="AlphaFoldDB" id="U6N3G4"/>
<evidence type="ECO:0000313" key="3">
    <source>
        <dbReference type="Proteomes" id="UP000030754"/>
    </source>
</evidence>
<gene>
    <name evidence="2" type="ORF">ENH_00075190</name>
</gene>
<name>U6N3G4_9EIME</name>
<dbReference type="RefSeq" id="XP_013438310.1">
    <property type="nucleotide sequence ID" value="XM_013582856.1"/>
</dbReference>
<dbReference type="OrthoDB" id="345163at2759"/>
<sequence>MESSTCADSQRWRALHGKRTEELLKGSAAGLRTSWEDSGFKGLHRRQRYATSTEVAESLVCGGEQSSKPTSARKLELYQRRNSSSKLQDAIKWTGGQEEPGVLNLQGLQGISVDSAHFRSVQSLKRLIPLSGKQNIGEILEHRFVHTGRSDPTENNEPHVGGKAQSRFPRDSHDIRGIIHHSYLSGDPTSLVHRRTSHVHAAENPCRWGVDVFNYQLPEPRKLRGIATEENLGANLVPKRSLDERSNSGKTSSCTTQSHFQGHLEPSTLYPVERSTQKFSQGKRRTTTETDSLDQTCTPFREETFRSIRGPGATRLQSHLHNGLVPSAEPESSRKRCSELWHTGSLQRDLTPQAHVEERSGRRQHPAGFKGSLERSSLMPI</sequence>
<reference evidence="2" key="1">
    <citation type="submission" date="2013-10" db="EMBL/GenBank/DDBJ databases">
        <title>Genomic analysis of the causative agents of coccidiosis in chickens.</title>
        <authorList>
            <person name="Reid A.J."/>
            <person name="Blake D."/>
            <person name="Billington K."/>
            <person name="Browne H."/>
            <person name="Dunn M."/>
            <person name="Hung S."/>
            <person name="Kawahara F."/>
            <person name="Miranda-Saavedra D."/>
            <person name="Mourier T."/>
            <person name="Nagra H."/>
            <person name="Otto T.D."/>
            <person name="Rawlings N."/>
            <person name="Sanchez A."/>
            <person name="Sanders M."/>
            <person name="Subramaniam C."/>
            <person name="Tay Y."/>
            <person name="Dear P."/>
            <person name="Doerig C."/>
            <person name="Gruber A."/>
            <person name="Parkinson J."/>
            <person name="Shirley M."/>
            <person name="Wan K.L."/>
            <person name="Berriman M."/>
            <person name="Tomley F."/>
            <person name="Pain A."/>
        </authorList>
    </citation>
    <scope>NUCLEOTIDE SEQUENCE [LARGE SCALE GENOMIC DNA]</scope>
    <source>
        <strain evidence="2">Houghton</strain>
    </source>
</reference>